<dbReference type="Gene3D" id="3.10.129.110">
    <property type="entry name" value="Polyketide synthase dehydratase"/>
    <property type="match status" value="1"/>
</dbReference>
<dbReference type="InterPro" id="IPR014043">
    <property type="entry name" value="Acyl_transferase_dom"/>
</dbReference>
<dbReference type="PROSITE" id="PS50075">
    <property type="entry name" value="CARRIER"/>
    <property type="match status" value="1"/>
</dbReference>
<dbReference type="Gene3D" id="3.40.50.1820">
    <property type="entry name" value="alpha/beta hydrolase"/>
    <property type="match status" value="1"/>
</dbReference>
<evidence type="ECO:0000256" key="2">
    <source>
        <dbReference type="ARBA" id="ARBA00022553"/>
    </source>
</evidence>
<dbReference type="GO" id="GO:0006633">
    <property type="term" value="P:fatty acid biosynthetic process"/>
    <property type="evidence" value="ECO:0007669"/>
    <property type="project" value="InterPro"/>
</dbReference>
<organism evidence="11 12">
    <name type="scientific">Zasmidium cellare ATCC 36951</name>
    <dbReference type="NCBI Taxonomy" id="1080233"/>
    <lineage>
        <taxon>Eukaryota</taxon>
        <taxon>Fungi</taxon>
        <taxon>Dikarya</taxon>
        <taxon>Ascomycota</taxon>
        <taxon>Pezizomycotina</taxon>
        <taxon>Dothideomycetes</taxon>
        <taxon>Dothideomycetidae</taxon>
        <taxon>Mycosphaerellales</taxon>
        <taxon>Mycosphaerellaceae</taxon>
        <taxon>Zasmidium</taxon>
    </lineage>
</organism>
<feature type="domain" description="Ketosynthase family 3 (KS3)" evidence="9">
    <location>
        <begin position="15"/>
        <end position="428"/>
    </location>
</feature>
<keyword evidence="12" id="KW-1185">Reference proteome</keyword>
<dbReference type="PANTHER" id="PTHR43775:SF21">
    <property type="entry name" value="NON-REDUCING POLYKETIDE SYNTHASE AUSA-RELATED"/>
    <property type="match status" value="1"/>
</dbReference>
<dbReference type="SMART" id="SM00823">
    <property type="entry name" value="PKS_PP"/>
    <property type="match status" value="1"/>
</dbReference>
<feature type="domain" description="Carrier" evidence="8">
    <location>
        <begin position="1258"/>
        <end position="1332"/>
    </location>
</feature>
<evidence type="ECO:0000256" key="7">
    <source>
        <dbReference type="SAM" id="MobiDB-lite"/>
    </source>
</evidence>
<dbReference type="Gene3D" id="3.40.366.10">
    <property type="entry name" value="Malonyl-Coenzyme A Acyl Carrier Protein, domain 2"/>
    <property type="match status" value="1"/>
</dbReference>
<keyword evidence="3" id="KW-0808">Transferase</keyword>
<keyword evidence="1" id="KW-0596">Phosphopantetheine</keyword>
<feature type="region of interest" description="Disordered" evidence="7">
    <location>
        <begin position="1340"/>
        <end position="1385"/>
    </location>
</feature>
<dbReference type="InterPro" id="IPR050091">
    <property type="entry name" value="PKS_NRPS_Biosynth_Enz"/>
</dbReference>
<evidence type="ECO:0000313" key="11">
    <source>
        <dbReference type="EMBL" id="KAF2158587.1"/>
    </source>
</evidence>
<evidence type="ECO:0000256" key="4">
    <source>
        <dbReference type="ARBA" id="ARBA00022737"/>
    </source>
</evidence>
<evidence type="ECO:0000259" key="10">
    <source>
        <dbReference type="PROSITE" id="PS52019"/>
    </source>
</evidence>
<evidence type="ECO:0000256" key="5">
    <source>
        <dbReference type="ARBA" id="ARBA00023268"/>
    </source>
</evidence>
<feature type="region of interest" description="C-terminal hotdog fold" evidence="6">
    <location>
        <begin position="1055"/>
        <end position="1209"/>
    </location>
</feature>
<dbReference type="InterPro" id="IPR014031">
    <property type="entry name" value="Ketoacyl_synth_C"/>
</dbReference>
<dbReference type="Pfam" id="PF07859">
    <property type="entry name" value="Abhydrolase_3"/>
    <property type="match status" value="1"/>
</dbReference>
<dbReference type="OrthoDB" id="429813at2759"/>
<dbReference type="SUPFAM" id="SSF52151">
    <property type="entry name" value="FabD/lysophospholipase-like"/>
    <property type="match status" value="1"/>
</dbReference>
<dbReference type="SUPFAM" id="SSF47336">
    <property type="entry name" value="ACP-like"/>
    <property type="match status" value="1"/>
</dbReference>
<dbReference type="CDD" id="cd00833">
    <property type="entry name" value="PKS"/>
    <property type="match status" value="1"/>
</dbReference>
<dbReference type="InterPro" id="IPR018201">
    <property type="entry name" value="Ketoacyl_synth_AS"/>
</dbReference>
<protein>
    <submittedName>
        <fullName evidence="11">Uncharacterized protein</fullName>
    </submittedName>
</protein>
<dbReference type="GO" id="GO:0004315">
    <property type="term" value="F:3-oxoacyl-[acyl-carrier-protein] synthase activity"/>
    <property type="evidence" value="ECO:0007669"/>
    <property type="project" value="InterPro"/>
</dbReference>
<dbReference type="CDD" id="cd02440">
    <property type="entry name" value="AdoMet_MTases"/>
    <property type="match status" value="1"/>
</dbReference>
<evidence type="ECO:0000259" key="8">
    <source>
        <dbReference type="PROSITE" id="PS50075"/>
    </source>
</evidence>
<dbReference type="GeneID" id="54563396"/>
<dbReference type="RefSeq" id="XP_033659476.1">
    <property type="nucleotide sequence ID" value="XM_033810124.1"/>
</dbReference>
<feature type="region of interest" description="N-terminal hotdog fold" evidence="6">
    <location>
        <begin position="914"/>
        <end position="1035"/>
    </location>
</feature>
<dbReference type="SMART" id="SM00825">
    <property type="entry name" value="PKS_KS"/>
    <property type="match status" value="1"/>
</dbReference>
<evidence type="ECO:0000256" key="1">
    <source>
        <dbReference type="ARBA" id="ARBA00022450"/>
    </source>
</evidence>
<dbReference type="InterPro" id="IPR001227">
    <property type="entry name" value="Ac_transferase_dom_sf"/>
</dbReference>
<dbReference type="InterPro" id="IPR016039">
    <property type="entry name" value="Thiolase-like"/>
</dbReference>
<dbReference type="GO" id="GO:0031177">
    <property type="term" value="F:phosphopantetheine binding"/>
    <property type="evidence" value="ECO:0007669"/>
    <property type="project" value="InterPro"/>
</dbReference>
<feature type="compositionally biased region" description="Low complexity" evidence="7">
    <location>
        <begin position="1345"/>
        <end position="1365"/>
    </location>
</feature>
<dbReference type="Pfam" id="PF00550">
    <property type="entry name" value="PP-binding"/>
    <property type="match status" value="1"/>
</dbReference>
<dbReference type="InterPro" id="IPR036736">
    <property type="entry name" value="ACP-like_sf"/>
</dbReference>
<dbReference type="InterPro" id="IPR020841">
    <property type="entry name" value="PKS_Beta-ketoAc_synthase_dom"/>
</dbReference>
<dbReference type="PANTHER" id="PTHR43775">
    <property type="entry name" value="FATTY ACID SYNTHASE"/>
    <property type="match status" value="1"/>
</dbReference>
<keyword evidence="2" id="KW-0597">Phosphoprotein</keyword>
<dbReference type="InterPro" id="IPR009081">
    <property type="entry name" value="PP-bd_ACP"/>
</dbReference>
<feature type="region of interest" description="Disordered" evidence="7">
    <location>
        <begin position="1221"/>
        <end position="1243"/>
    </location>
</feature>
<dbReference type="Proteomes" id="UP000799537">
    <property type="component" value="Unassembled WGS sequence"/>
</dbReference>
<dbReference type="GO" id="GO:0044550">
    <property type="term" value="P:secondary metabolite biosynthetic process"/>
    <property type="evidence" value="ECO:0007669"/>
    <property type="project" value="TreeGrafter"/>
</dbReference>
<name>A0A6A6BUW9_ZASCE</name>
<dbReference type="Pfam" id="PF00698">
    <property type="entry name" value="Acyl_transf_1"/>
    <property type="match status" value="1"/>
</dbReference>
<dbReference type="GO" id="GO:0016787">
    <property type="term" value="F:hydrolase activity"/>
    <property type="evidence" value="ECO:0007669"/>
    <property type="project" value="InterPro"/>
</dbReference>
<dbReference type="PROSITE" id="PS52004">
    <property type="entry name" value="KS3_2"/>
    <property type="match status" value="1"/>
</dbReference>
<evidence type="ECO:0000256" key="6">
    <source>
        <dbReference type="PROSITE-ProRule" id="PRU01363"/>
    </source>
</evidence>
<dbReference type="Gene3D" id="1.10.1200.10">
    <property type="entry name" value="ACP-like"/>
    <property type="match status" value="1"/>
</dbReference>
<dbReference type="Gene3D" id="3.30.70.3290">
    <property type="match status" value="1"/>
</dbReference>
<sequence>MAAETAEIAAPVYGKDAVAIVGMAGRFPGAENLDEYWDLLTAGKSMLSEAPEARFGSSARTKKGQMFWGNFLKAVEDFDHSFFKRSPREAASMDPQQRLLLELAYEALESFGYFAGSSRAQDIGVYIGACCTDYDFNVASHPPNAYSATGTLRSFLSGKISHYFGWHGPSLVIDTACSSSAVAIQSACTALRTGQCSHAVAGGVNLMTSPYLFENFAAARFLTPTGASKAFSADADGYCRGEGGGLVVLKPMADALRDEDNILGIIGGIAVNQNDNCVPITVPHTSSQGNLYEQVCRQAGVTPRDVTFVEAHGTGTPLGDPIEMESIRRVFGGPSRDSPLIVSSTKGNIGHLEGASGVVALIKSILQMEHRMAARQASFKQLNPKIPALEPDNLCIPTSNTPLAGDKLVACVNNYGAAGSNAAMIVIEPPRKTTPSRSADSDNALRDKFPIRLTAATSDSLLAYCSSLDRLCDQLRTLESEKNVDALPNLAYSLSKRHNPDLAQSLTFAASNLNELQQQLRQQIRESNSIKPKQEGRPVVLCFGGQVSNKVGLDKQLYDQCLLLRFHLDACNSAITSQGYPSIYPAIFEKTPIVDTVTLHASLFATQYASAQAWVESGLQVDTVLGHSFGQLTALCVCGMLSLQDGVKLVVGRAALMEQHWAAEPGTMILTQANEQSVEQLRTKGHEFEVACYNGPAAHVLVSDAASAEKIVADLKQQSIKHKLLNVPYGFHSRFTEPLLPHLEKLISSLTFHEPKIPIETCTESETWPEPSVERVIANTRGPVYFAPAVERLQHKFGACTWVEAGTGSGITNMVKGALGSYAANSTFVPLSLDKPNSSAALADTTISLWNAGQSLRFWRFCCLQSSLYSHLRLPPYAWQRTRHWLPLDMDAAVPASAQPTFEAPKSLPAAELSPVLMRLMSSGADGHRFSINPKSEEYRDIVDGVRVSGRATAPTSLYVELISRAIGLATNTRLDSPLALERLQTTPGFQNVTSMELKQESVWWSFKMLSGERISAQGYVQQQAAIWSLQDDFERYERLLPHEQISSLFEEPQAQSVRGNVMYKLLSNSVSYPAWYQGVSGVATLGPRTAAKITRPLQAAPYTVVKESQVEHAVLESVLQVIYLHANCLHEGVDGLAYSLSGIQRLQVAPHLQGAMFHGEQSWSMLGVSSSSDSGISYDVFVYNEQTGKLSLVLLGARLGSGKRVEAPVKHVLTAAPVATTPAPTPAKTETPPATKAPEPPVEKAAPLTLAGNDAKTSIFEDICGLLAQLADIPADKIPKNASFDDLGVDSLMVIEVISELQSMFKTEMPIDELQELTDLNSLVNYLNSKGAVGSSYVEGAAGSSSTVSDSDTDISTPTMSTAPSTPPEPQDVETTKEQQSVPSLQAKDEVLDLGSHGIQNAFSRVRQNFERYSAKSGAKGYWSKVYPDQNEVVTGYVCDAYRKLGVDLSKIKAGQPVPELSKALPKHKPLLAQLRNLLADSGLLELSGLGEVQQLVRTSKPVNSTPSDTLYQQLLPKYPDFIPDNKCLQVTGPMLAECLTGEKDPLRLLFGDAKNKEILADFYAKSPMMDTTCRMMAEFVSSLPSVAKNQGPLRILEVGAGTGGSTKLLVSYLKRLGVQFEYTFTDISQSLVNMAKRTFKDEANMHFRAFNADAAPPEDFVNNFHLVLSTNCIHATSSIERTTANILPVIRNDGALCVSEFTRNLYWFDLVFGLLEGWWLMDDGRTHAMAPESFWDQSLRAAGYNNVSWSTGESEEADTVRLICGFKNEGPVDGAVASISKPQGKLSKRAGIPVEELVFKSVDDLDLSVDVYFPKQADPPGKKRAVALLMHGGGHFLFGRKDVPMKHIRMLLERGFLPVSTDYRLVPETTLFEGPMTDCCDALQWCRETLPTMALSGPRVQVNAATILSIGWSSGGQLAMSLGYTAPQRGIKPPEAVFGLYPPTDFESEHWHKPCYPFAAEEEPQEIIDILAGVQERPILEYAPFSDKKTMALSLTLKDPRAKIILHTCWNSQTLPILVNGLPLKSSVANPDAEEHMYPPAATPEQVHEINTLGHIRDGSYRTPTFIVHGNGDDWLPHTMSERTIQELKNRGIPAGLTIPEKCSHAFDLFPVGDPLSTGWAAIEQGYDFICDLLQN</sequence>
<dbReference type="PROSITE" id="PS00606">
    <property type="entry name" value="KS3_1"/>
    <property type="match status" value="1"/>
</dbReference>
<evidence type="ECO:0000259" key="9">
    <source>
        <dbReference type="PROSITE" id="PS52004"/>
    </source>
</evidence>
<reference evidence="11" key="1">
    <citation type="journal article" date="2020" name="Stud. Mycol.">
        <title>101 Dothideomycetes genomes: a test case for predicting lifestyles and emergence of pathogens.</title>
        <authorList>
            <person name="Haridas S."/>
            <person name="Albert R."/>
            <person name="Binder M."/>
            <person name="Bloem J."/>
            <person name="Labutti K."/>
            <person name="Salamov A."/>
            <person name="Andreopoulos B."/>
            <person name="Baker S."/>
            <person name="Barry K."/>
            <person name="Bills G."/>
            <person name="Bluhm B."/>
            <person name="Cannon C."/>
            <person name="Castanera R."/>
            <person name="Culley D."/>
            <person name="Daum C."/>
            <person name="Ezra D."/>
            <person name="Gonzalez J."/>
            <person name="Henrissat B."/>
            <person name="Kuo A."/>
            <person name="Liang C."/>
            <person name="Lipzen A."/>
            <person name="Lutzoni F."/>
            <person name="Magnuson J."/>
            <person name="Mondo S."/>
            <person name="Nolan M."/>
            <person name="Ohm R."/>
            <person name="Pangilinan J."/>
            <person name="Park H.-J."/>
            <person name="Ramirez L."/>
            <person name="Alfaro M."/>
            <person name="Sun H."/>
            <person name="Tritt A."/>
            <person name="Yoshinaga Y."/>
            <person name="Zwiers L.-H."/>
            <person name="Turgeon B."/>
            <person name="Goodwin S."/>
            <person name="Spatafora J."/>
            <person name="Crous P."/>
            <person name="Grigoriev I."/>
        </authorList>
    </citation>
    <scope>NUCLEOTIDE SEQUENCE</scope>
    <source>
        <strain evidence="11">ATCC 36951</strain>
    </source>
</reference>
<dbReference type="GO" id="GO:0004312">
    <property type="term" value="F:fatty acid synthase activity"/>
    <property type="evidence" value="ECO:0007669"/>
    <property type="project" value="TreeGrafter"/>
</dbReference>
<dbReference type="InterPro" id="IPR029063">
    <property type="entry name" value="SAM-dependent_MTases_sf"/>
</dbReference>
<dbReference type="Pfam" id="PF08242">
    <property type="entry name" value="Methyltransf_12"/>
    <property type="match status" value="1"/>
</dbReference>
<dbReference type="PROSITE" id="PS52019">
    <property type="entry name" value="PKS_MFAS_DH"/>
    <property type="match status" value="1"/>
</dbReference>
<dbReference type="SUPFAM" id="SSF53901">
    <property type="entry name" value="Thiolase-like"/>
    <property type="match status" value="1"/>
</dbReference>
<dbReference type="InterPro" id="IPR029058">
    <property type="entry name" value="AB_hydrolase_fold"/>
</dbReference>
<dbReference type="SUPFAM" id="SSF53335">
    <property type="entry name" value="S-adenosyl-L-methionine-dependent methyltransferases"/>
    <property type="match status" value="1"/>
</dbReference>
<dbReference type="SMART" id="SM00827">
    <property type="entry name" value="PKS_AT"/>
    <property type="match status" value="1"/>
</dbReference>
<comment type="caution">
    <text evidence="6">Lacks conserved residue(s) required for the propagation of feature annotation.</text>
</comment>
<dbReference type="Pfam" id="PF02801">
    <property type="entry name" value="Ketoacyl-synt_C"/>
    <property type="match status" value="1"/>
</dbReference>
<keyword evidence="4" id="KW-0677">Repeat</keyword>
<dbReference type="Gene3D" id="3.40.50.150">
    <property type="entry name" value="Vaccinia Virus protein VP39"/>
    <property type="match status" value="1"/>
</dbReference>
<dbReference type="PROSITE" id="PS00012">
    <property type="entry name" value="PHOSPHOPANTETHEINE"/>
    <property type="match status" value="1"/>
</dbReference>
<dbReference type="SUPFAM" id="SSF53474">
    <property type="entry name" value="alpha/beta-Hydrolases"/>
    <property type="match status" value="1"/>
</dbReference>
<gene>
    <name evidence="11" type="ORF">M409DRAFT_30914</name>
</gene>
<proteinExistence type="predicted"/>
<dbReference type="InterPro" id="IPR020806">
    <property type="entry name" value="PKS_PP-bd"/>
</dbReference>
<dbReference type="Pfam" id="PF00109">
    <property type="entry name" value="ketoacyl-synt"/>
    <property type="match status" value="1"/>
</dbReference>
<dbReference type="InterPro" id="IPR013217">
    <property type="entry name" value="Methyltransf_12"/>
</dbReference>
<dbReference type="InterPro" id="IPR016035">
    <property type="entry name" value="Acyl_Trfase/lysoPLipase"/>
</dbReference>
<dbReference type="Pfam" id="PF18558">
    <property type="entry name" value="HTH_51"/>
    <property type="match status" value="1"/>
</dbReference>
<dbReference type="InterPro" id="IPR014030">
    <property type="entry name" value="Ketoacyl_synth_N"/>
</dbReference>
<dbReference type="InterPro" id="IPR013094">
    <property type="entry name" value="AB_hydrolase_3"/>
</dbReference>
<dbReference type="EMBL" id="ML993655">
    <property type="protein sequence ID" value="KAF2158587.1"/>
    <property type="molecule type" value="Genomic_DNA"/>
</dbReference>
<accession>A0A6A6BUW9</accession>
<evidence type="ECO:0000256" key="3">
    <source>
        <dbReference type="ARBA" id="ARBA00022679"/>
    </source>
</evidence>
<dbReference type="Gene3D" id="3.40.47.10">
    <property type="match status" value="1"/>
</dbReference>
<dbReference type="InterPro" id="IPR049900">
    <property type="entry name" value="PKS_mFAS_DH"/>
</dbReference>
<keyword evidence="5" id="KW-0511">Multifunctional enzyme</keyword>
<feature type="domain" description="PKS/mFAS DH" evidence="10">
    <location>
        <begin position="914"/>
        <end position="1209"/>
    </location>
</feature>
<dbReference type="InterPro" id="IPR006162">
    <property type="entry name" value="Ppantetheine_attach_site"/>
</dbReference>
<dbReference type="InterPro" id="IPR041068">
    <property type="entry name" value="HTH_51"/>
</dbReference>
<evidence type="ECO:0000313" key="12">
    <source>
        <dbReference type="Proteomes" id="UP000799537"/>
    </source>
</evidence>
<dbReference type="InterPro" id="IPR042104">
    <property type="entry name" value="PKS_dehydratase_sf"/>
</dbReference>